<accession>A0A195FIZ6</accession>
<protein>
    <recommendedName>
        <fullName evidence="4">Secreted protein</fullName>
    </recommendedName>
</protein>
<dbReference type="Proteomes" id="UP000078541">
    <property type="component" value="Unassembled WGS sequence"/>
</dbReference>
<dbReference type="AlphaFoldDB" id="A0A195FIZ6"/>
<evidence type="ECO:0000256" key="1">
    <source>
        <dbReference type="SAM" id="SignalP"/>
    </source>
</evidence>
<name>A0A195FIZ6_9HYME</name>
<proteinExistence type="predicted"/>
<organism evidence="2 3">
    <name type="scientific">Trachymyrmex septentrionalis</name>
    <dbReference type="NCBI Taxonomy" id="34720"/>
    <lineage>
        <taxon>Eukaryota</taxon>
        <taxon>Metazoa</taxon>
        <taxon>Ecdysozoa</taxon>
        <taxon>Arthropoda</taxon>
        <taxon>Hexapoda</taxon>
        <taxon>Insecta</taxon>
        <taxon>Pterygota</taxon>
        <taxon>Neoptera</taxon>
        <taxon>Endopterygota</taxon>
        <taxon>Hymenoptera</taxon>
        <taxon>Apocrita</taxon>
        <taxon>Aculeata</taxon>
        <taxon>Formicoidea</taxon>
        <taxon>Formicidae</taxon>
        <taxon>Myrmicinae</taxon>
        <taxon>Trachymyrmex</taxon>
    </lineage>
</organism>
<evidence type="ECO:0008006" key="4">
    <source>
        <dbReference type="Google" id="ProtNLM"/>
    </source>
</evidence>
<reference evidence="2 3" key="1">
    <citation type="submission" date="2016-03" db="EMBL/GenBank/DDBJ databases">
        <title>Trachymyrmex septentrionalis WGS genome.</title>
        <authorList>
            <person name="Nygaard S."/>
            <person name="Hu H."/>
            <person name="Boomsma J."/>
            <person name="Zhang G."/>
        </authorList>
    </citation>
    <scope>NUCLEOTIDE SEQUENCE [LARGE SCALE GENOMIC DNA]</scope>
    <source>
        <strain evidence="2">Tsep2-gDNA-1</strain>
        <tissue evidence="2">Whole body</tissue>
    </source>
</reference>
<dbReference type="EMBL" id="KQ981523">
    <property type="protein sequence ID" value="KYN40237.1"/>
    <property type="molecule type" value="Genomic_DNA"/>
</dbReference>
<keyword evidence="3" id="KW-1185">Reference proteome</keyword>
<feature type="chain" id="PRO_5008271459" description="Secreted protein" evidence="1">
    <location>
        <begin position="22"/>
        <end position="137"/>
    </location>
</feature>
<sequence>MLQSWTNLLVWPLHLSHASEAYLETAGSRCISHIKVKRRCQNADATVFGKSALETCVRGKVLTRQPEISQLRRGSKSAYRFFLSAEATEECSPSGLNSAARNDVSCYATILQHALFIAQPVPGTVRSFADLSKNYYG</sequence>
<evidence type="ECO:0000313" key="3">
    <source>
        <dbReference type="Proteomes" id="UP000078541"/>
    </source>
</evidence>
<keyword evidence="1" id="KW-0732">Signal</keyword>
<feature type="signal peptide" evidence="1">
    <location>
        <begin position="1"/>
        <end position="21"/>
    </location>
</feature>
<gene>
    <name evidence="2" type="ORF">ALC56_05182</name>
</gene>
<evidence type="ECO:0000313" key="2">
    <source>
        <dbReference type="EMBL" id="KYN40237.1"/>
    </source>
</evidence>